<evidence type="ECO:0000313" key="4">
    <source>
        <dbReference type="Proteomes" id="UP001589788"/>
    </source>
</evidence>
<evidence type="ECO:0000313" key="3">
    <source>
        <dbReference type="EMBL" id="MFC0082300.1"/>
    </source>
</evidence>
<dbReference type="RefSeq" id="WP_248109004.1">
    <property type="nucleotide sequence ID" value="NZ_JAKHEX010000023.1"/>
</dbReference>
<dbReference type="InterPro" id="IPR004398">
    <property type="entry name" value="RNA_MeTrfase_RsmD"/>
</dbReference>
<dbReference type="PIRSF" id="PIRSF004553">
    <property type="entry name" value="CHP00095"/>
    <property type="match status" value="1"/>
</dbReference>
<dbReference type="InterPro" id="IPR029063">
    <property type="entry name" value="SAM-dependent_MTases_sf"/>
</dbReference>
<reference evidence="3 4" key="1">
    <citation type="submission" date="2024-09" db="EMBL/GenBank/DDBJ databases">
        <authorList>
            <person name="Sun Q."/>
            <person name="Mori K."/>
        </authorList>
    </citation>
    <scope>NUCLEOTIDE SEQUENCE [LARGE SCALE GENOMIC DNA]</scope>
    <source>
        <strain evidence="3 4">JCM 15389</strain>
    </source>
</reference>
<dbReference type="Pfam" id="PF03602">
    <property type="entry name" value="Cons_hypoth95"/>
    <property type="match status" value="1"/>
</dbReference>
<gene>
    <name evidence="3" type="ORF">ACFFRE_09110</name>
</gene>
<keyword evidence="1 3" id="KW-0489">Methyltransferase</keyword>
<dbReference type="EMBL" id="JBHLYQ010000088">
    <property type="protein sequence ID" value="MFC0082300.1"/>
    <property type="molecule type" value="Genomic_DNA"/>
</dbReference>
<dbReference type="EC" id="2.1.1.171" evidence="3"/>
<protein>
    <submittedName>
        <fullName evidence="3">RsmD family RNA methyltransferase</fullName>
        <ecNumber evidence="3">2.1.1.171</ecNumber>
    </submittedName>
</protein>
<comment type="caution">
    <text evidence="3">The sequence shown here is derived from an EMBL/GenBank/DDBJ whole genome shotgun (WGS) entry which is preliminary data.</text>
</comment>
<dbReference type="PROSITE" id="PS00092">
    <property type="entry name" value="N6_MTASE"/>
    <property type="match status" value="1"/>
</dbReference>
<dbReference type="Proteomes" id="UP001589788">
    <property type="component" value="Unassembled WGS sequence"/>
</dbReference>
<dbReference type="PANTHER" id="PTHR43542">
    <property type="entry name" value="METHYLTRANSFERASE"/>
    <property type="match status" value="1"/>
</dbReference>
<keyword evidence="4" id="KW-1185">Reference proteome</keyword>
<organism evidence="3 4">
    <name type="scientific">Aciditerrimonas ferrireducens</name>
    <dbReference type="NCBI Taxonomy" id="667306"/>
    <lineage>
        <taxon>Bacteria</taxon>
        <taxon>Bacillati</taxon>
        <taxon>Actinomycetota</taxon>
        <taxon>Acidimicrobiia</taxon>
        <taxon>Acidimicrobiales</taxon>
        <taxon>Acidimicrobiaceae</taxon>
        <taxon>Aciditerrimonas</taxon>
    </lineage>
</organism>
<dbReference type="SUPFAM" id="SSF53335">
    <property type="entry name" value="S-adenosyl-L-methionine-dependent methyltransferases"/>
    <property type="match status" value="1"/>
</dbReference>
<sequence>MRIVAGRFRGRTLLGPPHRGTRPTQDRVREAIFDLLGSQLGPGGLVGAVALDLYAGTGALGIEALSRGAARAVFVEQDPRVLGVLVQNLRRVLDPEEVVVQRFPSGPRPGSLERAPTALVVGSSVERWLARAPAQGARLVLCDPPYAFADWPGLLRGLARHLGPGGLVVAESDRPLPAGPWTVRVARRYGGTLVHVAELDDAEGPVAAGEPGAADR</sequence>
<dbReference type="CDD" id="cd02440">
    <property type="entry name" value="AdoMet_MTases"/>
    <property type="match status" value="1"/>
</dbReference>
<keyword evidence="2 3" id="KW-0808">Transferase</keyword>
<dbReference type="InterPro" id="IPR002052">
    <property type="entry name" value="DNA_methylase_N6_adenine_CS"/>
</dbReference>
<name>A0ABV6C3N7_9ACTN</name>
<accession>A0ABV6C3N7</accession>
<evidence type="ECO:0000256" key="1">
    <source>
        <dbReference type="ARBA" id="ARBA00022603"/>
    </source>
</evidence>
<dbReference type="PANTHER" id="PTHR43542:SF1">
    <property type="entry name" value="METHYLTRANSFERASE"/>
    <property type="match status" value="1"/>
</dbReference>
<dbReference type="Gene3D" id="3.40.50.150">
    <property type="entry name" value="Vaccinia Virus protein VP39"/>
    <property type="match status" value="1"/>
</dbReference>
<proteinExistence type="predicted"/>
<dbReference type="GO" id="GO:0052913">
    <property type="term" value="F:16S rRNA (guanine(966)-N(2))-methyltransferase activity"/>
    <property type="evidence" value="ECO:0007669"/>
    <property type="project" value="UniProtKB-EC"/>
</dbReference>
<evidence type="ECO:0000256" key="2">
    <source>
        <dbReference type="ARBA" id="ARBA00022679"/>
    </source>
</evidence>